<dbReference type="EMBL" id="CFFA01000004">
    <property type="protein sequence ID" value="CEX62350.1"/>
    <property type="molecule type" value="Genomic_DNA"/>
</dbReference>
<dbReference type="InterPro" id="IPR036361">
    <property type="entry name" value="SAP_dom_sf"/>
</dbReference>
<comment type="caution">
    <text evidence="1">The sequence shown here is derived from an EMBL/GenBank/DDBJ whole genome shotgun (WGS) entry which is preliminary data.</text>
</comment>
<name>A0A0E8ZU15_STREE</name>
<reference evidence="1 2" key="1">
    <citation type="submission" date="2015-03" db="EMBL/GenBank/DDBJ databases">
        <authorList>
            <consortium name="Pathogen Informatics"/>
            <person name="Murphy D."/>
        </authorList>
    </citation>
    <scope>NUCLEOTIDE SEQUENCE [LARGE SCALE GENOMIC DNA]</scope>
    <source>
        <strain evidence="2">type strain: N</strain>
    </source>
</reference>
<dbReference type="Proteomes" id="UP000048507">
    <property type="component" value="Unassembled WGS sequence"/>
</dbReference>
<dbReference type="SUPFAM" id="SSF68912">
    <property type="entry name" value="Rho N-terminal domain-like"/>
    <property type="match status" value="1"/>
</dbReference>
<dbReference type="CDD" id="cd12935">
    <property type="entry name" value="LEM_like"/>
    <property type="match status" value="1"/>
</dbReference>
<proteinExistence type="predicted"/>
<organism evidence="1 2">
    <name type="scientific">Streptococcus pneumoniae</name>
    <dbReference type="NCBI Taxonomy" id="1313"/>
    <lineage>
        <taxon>Bacteria</taxon>
        <taxon>Bacillati</taxon>
        <taxon>Bacillota</taxon>
        <taxon>Bacilli</taxon>
        <taxon>Lactobacillales</taxon>
        <taxon>Streptococcaceae</taxon>
        <taxon>Streptococcus</taxon>
    </lineage>
</organism>
<dbReference type="InterPro" id="IPR036269">
    <property type="entry name" value="Rho_N_sf"/>
</dbReference>
<protein>
    <submittedName>
        <fullName evidence="1">Phage protein</fullName>
    </submittedName>
</protein>
<dbReference type="RefSeq" id="WP_001240369.1">
    <property type="nucleotide sequence ID" value="NZ_AP026915.1"/>
</dbReference>
<accession>A0A0E8ZU15</accession>
<gene>
    <name evidence="1" type="ORF">ERS019209_00624</name>
</gene>
<dbReference type="OrthoDB" id="2232401at2"/>
<dbReference type="Gene3D" id="1.10.720.30">
    <property type="entry name" value="SAP domain"/>
    <property type="match status" value="1"/>
</dbReference>
<evidence type="ECO:0000313" key="1">
    <source>
        <dbReference type="EMBL" id="CEX62350.1"/>
    </source>
</evidence>
<evidence type="ECO:0000313" key="2">
    <source>
        <dbReference type="Proteomes" id="UP000048507"/>
    </source>
</evidence>
<sequence>MALYRDTKTGVIISAESILGGDWVPVEDTAPSGADLTVAELKSSLDELGIDYDKSSKKSDLVALYEENKG</sequence>
<dbReference type="InterPro" id="IPR025856">
    <property type="entry name" value="HeH/LEM_domain"/>
</dbReference>
<dbReference type="Pfam" id="PF12949">
    <property type="entry name" value="HeH"/>
    <property type="match status" value="1"/>
</dbReference>
<dbReference type="AlphaFoldDB" id="A0A0E8ZU15"/>